<evidence type="ECO:0000313" key="3">
    <source>
        <dbReference type="Proteomes" id="UP001279410"/>
    </source>
</evidence>
<dbReference type="Proteomes" id="UP001279410">
    <property type="component" value="Unassembled WGS sequence"/>
</dbReference>
<comment type="caution">
    <text evidence="2">The sequence shown here is derived from an EMBL/GenBank/DDBJ whole genome shotgun (WGS) entry which is preliminary data.</text>
</comment>
<sequence length="77" mass="8516">MDTDRLSPGHRLKQDQDVMLDISPEVEEWMRTDGRLVLVVDVGMAGFEVPQGRPDASLKELTQPKPARTAAQQGGRS</sequence>
<dbReference type="AlphaFoldDB" id="A0AAD3RL54"/>
<organism evidence="2 3">
    <name type="scientific">Lates japonicus</name>
    <name type="common">Japanese lates</name>
    <dbReference type="NCBI Taxonomy" id="270547"/>
    <lineage>
        <taxon>Eukaryota</taxon>
        <taxon>Metazoa</taxon>
        <taxon>Chordata</taxon>
        <taxon>Craniata</taxon>
        <taxon>Vertebrata</taxon>
        <taxon>Euteleostomi</taxon>
        <taxon>Actinopterygii</taxon>
        <taxon>Neopterygii</taxon>
        <taxon>Teleostei</taxon>
        <taxon>Neoteleostei</taxon>
        <taxon>Acanthomorphata</taxon>
        <taxon>Carangaria</taxon>
        <taxon>Carangaria incertae sedis</taxon>
        <taxon>Centropomidae</taxon>
        <taxon>Lates</taxon>
    </lineage>
</organism>
<proteinExistence type="predicted"/>
<keyword evidence="3" id="KW-1185">Reference proteome</keyword>
<feature type="region of interest" description="Disordered" evidence="1">
    <location>
        <begin position="48"/>
        <end position="77"/>
    </location>
</feature>
<dbReference type="EMBL" id="BRZM01000846">
    <property type="protein sequence ID" value="GLD72060.1"/>
    <property type="molecule type" value="Genomic_DNA"/>
</dbReference>
<evidence type="ECO:0000256" key="1">
    <source>
        <dbReference type="SAM" id="MobiDB-lite"/>
    </source>
</evidence>
<evidence type="ECO:0000313" key="2">
    <source>
        <dbReference type="EMBL" id="GLD72060.1"/>
    </source>
</evidence>
<name>A0AAD3RL54_LATJO</name>
<accession>A0AAD3RL54</accession>
<protein>
    <submittedName>
        <fullName evidence="2">Growth/differentiation factor 8 isoform X1</fullName>
    </submittedName>
</protein>
<reference evidence="2" key="1">
    <citation type="submission" date="2022-08" db="EMBL/GenBank/DDBJ databases">
        <title>Genome sequencing of akame (Lates japonicus).</title>
        <authorList>
            <person name="Hashiguchi Y."/>
            <person name="Takahashi H."/>
        </authorList>
    </citation>
    <scope>NUCLEOTIDE SEQUENCE</scope>
    <source>
        <strain evidence="2">Kochi</strain>
    </source>
</reference>
<gene>
    <name evidence="2" type="ORF">AKAME5_002338400</name>
</gene>